<dbReference type="Proteomes" id="UP000617426">
    <property type="component" value="Unassembled WGS sequence"/>
</dbReference>
<evidence type="ECO:0000259" key="2">
    <source>
        <dbReference type="Pfam" id="PF00472"/>
    </source>
</evidence>
<dbReference type="PANTHER" id="PTHR47814:SF1">
    <property type="entry name" value="PEPTIDYL-TRNA HYDROLASE ARFB"/>
    <property type="match status" value="1"/>
</dbReference>
<dbReference type="Gene3D" id="3.30.160.20">
    <property type="match status" value="1"/>
</dbReference>
<accession>A0A923E217</accession>
<proteinExistence type="inferred from homology"/>
<dbReference type="GO" id="GO:0003747">
    <property type="term" value="F:translation release factor activity"/>
    <property type="evidence" value="ECO:0007669"/>
    <property type="project" value="InterPro"/>
</dbReference>
<comment type="similarity">
    <text evidence="1">Belongs to the prokaryotic/mitochondrial release factor family.</text>
</comment>
<evidence type="ECO:0000313" key="4">
    <source>
        <dbReference type="Proteomes" id="UP000617426"/>
    </source>
</evidence>
<dbReference type="AlphaFoldDB" id="A0A923E217"/>
<dbReference type="EMBL" id="JACHMK010000001">
    <property type="protein sequence ID" value="MBB6334526.1"/>
    <property type="molecule type" value="Genomic_DNA"/>
</dbReference>
<protein>
    <submittedName>
        <fullName evidence="3">Ribosome-associated protein</fullName>
    </submittedName>
</protein>
<dbReference type="GO" id="GO:0004045">
    <property type="term" value="F:peptidyl-tRNA hydrolase activity"/>
    <property type="evidence" value="ECO:0007669"/>
    <property type="project" value="TreeGrafter"/>
</dbReference>
<evidence type="ECO:0000313" key="3">
    <source>
        <dbReference type="EMBL" id="MBB6334526.1"/>
    </source>
</evidence>
<evidence type="ECO:0000256" key="1">
    <source>
        <dbReference type="ARBA" id="ARBA00010835"/>
    </source>
</evidence>
<name>A0A923E217_9ACTO</name>
<keyword evidence="4" id="KW-1185">Reference proteome</keyword>
<dbReference type="GO" id="GO:0072344">
    <property type="term" value="P:rescue of stalled ribosome"/>
    <property type="evidence" value="ECO:0007669"/>
    <property type="project" value="TreeGrafter"/>
</dbReference>
<dbReference type="Pfam" id="PF00472">
    <property type="entry name" value="RF-1"/>
    <property type="match status" value="1"/>
</dbReference>
<sequence length="146" mass="15981">MDELRIEPGPGIPKGLVVPATELVERFSHSSGPGGQGVNTSDSRVQLAFDVAASSALDDRLRERALNNLAGRLSGTLLVVSASEHRSQFANRKAARERLAALLRTALAPETPRRATRPTRASRLRRLAAKRMRAELKAQRRRPNVD</sequence>
<feature type="domain" description="Prokaryotic-type class I peptide chain release factors" evidence="2">
    <location>
        <begin position="18"/>
        <end position="140"/>
    </location>
</feature>
<dbReference type="PANTHER" id="PTHR47814">
    <property type="entry name" value="PEPTIDYL-TRNA HYDROLASE ARFB"/>
    <property type="match status" value="1"/>
</dbReference>
<dbReference type="InterPro" id="IPR045853">
    <property type="entry name" value="Pep_chain_release_fac_I_sf"/>
</dbReference>
<dbReference type="InterPro" id="IPR000352">
    <property type="entry name" value="Pep_chain_release_fac_I"/>
</dbReference>
<dbReference type="GO" id="GO:0043022">
    <property type="term" value="F:ribosome binding"/>
    <property type="evidence" value="ECO:0007669"/>
    <property type="project" value="TreeGrafter"/>
</dbReference>
<comment type="caution">
    <text evidence="3">The sequence shown here is derived from an EMBL/GenBank/DDBJ whole genome shotgun (WGS) entry which is preliminary data.</text>
</comment>
<dbReference type="SUPFAM" id="SSF75620">
    <property type="entry name" value="Release factor"/>
    <property type="match status" value="1"/>
</dbReference>
<gene>
    <name evidence="3" type="ORF">HD592_001091</name>
</gene>
<dbReference type="NCBIfam" id="NF006718">
    <property type="entry name" value="PRK09256.1"/>
    <property type="match status" value="1"/>
</dbReference>
<reference evidence="3" key="1">
    <citation type="submission" date="2020-08" db="EMBL/GenBank/DDBJ databases">
        <title>Sequencing the genomes of 1000 actinobacteria strains.</title>
        <authorList>
            <person name="Klenk H.-P."/>
        </authorList>
    </citation>
    <scope>NUCLEOTIDE SEQUENCE</scope>
    <source>
        <strain evidence="3">DSM 10695</strain>
    </source>
</reference>
<organism evidence="3 4">
    <name type="scientific">Schaalia hyovaginalis</name>
    <dbReference type="NCBI Taxonomy" id="29316"/>
    <lineage>
        <taxon>Bacteria</taxon>
        <taxon>Bacillati</taxon>
        <taxon>Actinomycetota</taxon>
        <taxon>Actinomycetes</taxon>
        <taxon>Actinomycetales</taxon>
        <taxon>Actinomycetaceae</taxon>
        <taxon>Schaalia</taxon>
    </lineage>
</organism>
<dbReference type="RefSeq" id="WP_184452420.1">
    <property type="nucleotide sequence ID" value="NZ_JACHMK010000001.1"/>
</dbReference>